<dbReference type="EMBL" id="JBIGHY010000022">
    <property type="protein sequence ID" value="MFG6417331.1"/>
    <property type="molecule type" value="Genomic_DNA"/>
</dbReference>
<organism evidence="1 2">
    <name type="scientific">Pelomonas dachongensis</name>
    <dbReference type="NCBI Taxonomy" id="3299029"/>
    <lineage>
        <taxon>Bacteria</taxon>
        <taxon>Pseudomonadati</taxon>
        <taxon>Pseudomonadota</taxon>
        <taxon>Betaproteobacteria</taxon>
        <taxon>Burkholderiales</taxon>
        <taxon>Sphaerotilaceae</taxon>
        <taxon>Roseateles</taxon>
    </lineage>
</organism>
<proteinExistence type="predicted"/>
<evidence type="ECO:0000313" key="1">
    <source>
        <dbReference type="EMBL" id="MFG6417331.1"/>
    </source>
</evidence>
<reference evidence="1 2" key="1">
    <citation type="submission" date="2024-09" db="EMBL/GenBank/DDBJ databases">
        <title>Novel species of the genus Pelomonas and Roseateles isolated from streams.</title>
        <authorList>
            <person name="Lu H."/>
        </authorList>
    </citation>
    <scope>NUCLEOTIDE SEQUENCE [LARGE SCALE GENOMIC DNA]</scope>
    <source>
        <strain evidence="1 2">DC23W</strain>
    </source>
</reference>
<dbReference type="Proteomes" id="UP001606300">
    <property type="component" value="Unassembled WGS sequence"/>
</dbReference>
<evidence type="ECO:0000313" key="2">
    <source>
        <dbReference type="Proteomes" id="UP001606300"/>
    </source>
</evidence>
<dbReference type="RefSeq" id="WP_394473389.1">
    <property type="nucleotide sequence ID" value="NZ_JBIGHY010000022.1"/>
</dbReference>
<name>A0ABW7EYU6_9BURK</name>
<accession>A0ABW7EYU6</accession>
<sequence length="286" mass="31720">MINEDVQIQVDDLRLAQKPAKRPDRYQIVRNCLARLKLDQHSILIQRLPGTDLLVGQALEMLTRAEPASAAANYSAAALAALESAGITPDLKCSTASGIINCLVDPAKLRGACPKLPKRFAQHFEFSMSVHLVPHAQADSVFDEDDEEDFRCSHQVGQDTRYPCGLSECDELRMQTEVLRLPLKGFDMSIDQALDELCAAMKAASEAEQTRCNRAALALEEVGLRFHAINKSWRQPRTGGLLIACPNALLAAHPDIEFFEPHQFPRLLIIDRPEKAGNEVRQGLLF</sequence>
<protein>
    <recommendedName>
        <fullName evidence="3">RES domain-containing protein</fullName>
    </recommendedName>
</protein>
<gene>
    <name evidence="1" type="ORF">ACG02S_25905</name>
</gene>
<keyword evidence="2" id="KW-1185">Reference proteome</keyword>
<evidence type="ECO:0008006" key="3">
    <source>
        <dbReference type="Google" id="ProtNLM"/>
    </source>
</evidence>
<comment type="caution">
    <text evidence="1">The sequence shown here is derived from an EMBL/GenBank/DDBJ whole genome shotgun (WGS) entry which is preliminary data.</text>
</comment>